<keyword evidence="3" id="KW-1185">Reference proteome</keyword>
<feature type="domain" description="YhdP central" evidence="1">
    <location>
        <begin position="283"/>
        <end position="657"/>
    </location>
</feature>
<comment type="caution">
    <text evidence="2">The sequence shown here is derived from an EMBL/GenBank/DDBJ whole genome shotgun (WGS) entry which is preliminary data.</text>
</comment>
<dbReference type="Proteomes" id="UP001628193">
    <property type="component" value="Unassembled WGS sequence"/>
</dbReference>
<protein>
    <recommendedName>
        <fullName evidence="1">YhdP central domain-containing protein</fullName>
    </recommendedName>
</protein>
<accession>A0ABQ0C6S8</accession>
<dbReference type="EMBL" id="BAAFGK010000004">
    <property type="protein sequence ID" value="GAB0056586.1"/>
    <property type="molecule type" value="Genomic_DNA"/>
</dbReference>
<dbReference type="Pfam" id="PF13116">
    <property type="entry name" value="YhdP"/>
    <property type="match status" value="2"/>
</dbReference>
<name>A0ABQ0C6S8_9PROT</name>
<dbReference type="InterPro" id="IPR025263">
    <property type="entry name" value="YhdP_central"/>
</dbReference>
<dbReference type="InterPro" id="IPR011836">
    <property type="entry name" value="YhdP"/>
</dbReference>
<dbReference type="PANTHER" id="PTHR38690">
    <property type="entry name" value="PROTEASE-RELATED"/>
    <property type="match status" value="1"/>
</dbReference>
<reference evidence="2 3" key="2">
    <citation type="submission" date="2024-09" db="EMBL/GenBank/DDBJ databases">
        <title>Draft genome sequence of Candidatus Magnetaquicoccaceae bacterium FCR-1.</title>
        <authorList>
            <person name="Shimoshige H."/>
            <person name="Shimamura S."/>
            <person name="Taoka A."/>
            <person name="Kobayashi H."/>
            <person name="Maekawa T."/>
        </authorList>
    </citation>
    <scope>NUCLEOTIDE SEQUENCE [LARGE SCALE GENOMIC DNA]</scope>
    <source>
        <strain evidence="2 3">FCR-1</strain>
    </source>
</reference>
<feature type="domain" description="YhdP central" evidence="1">
    <location>
        <begin position="739"/>
        <end position="1034"/>
    </location>
</feature>
<reference evidence="2 3" key="1">
    <citation type="submission" date="2024-05" db="EMBL/GenBank/DDBJ databases">
        <authorList>
            <consortium name="Candidatus Magnetaquicoccaceae bacterium FCR-1 genome sequencing consortium"/>
            <person name="Shimoshige H."/>
            <person name="Shimamura S."/>
            <person name="Taoka A."/>
            <person name="Kobayashi H."/>
            <person name="Maekawa T."/>
        </authorList>
    </citation>
    <scope>NUCLEOTIDE SEQUENCE [LARGE SCALE GENOMIC DNA]</scope>
    <source>
        <strain evidence="2 3">FCR-1</strain>
    </source>
</reference>
<proteinExistence type="predicted"/>
<sequence>MHGLERISRLLLWCLAPVLALALLLGGAVAYVTVHPPDLTPHVETLAAFLSEKSGLSVRLAGLDLTPGLSLAVVGQGVEIGDPVSGAPLLSAERILLRVSPLALARGGVPVAITLERPRATLRRDAAGNLHLGGLLLAGGEGSPALDHSWLLLNAVDLRGAEWIWIDETVPDAGGGALRFVVDDITLSAFLERAGQGRVNGSARLPAFGEGGRLEFTGERLRGGRWNARLTLHHGLVAPLKPYLRDAEPLNGLTAPIDATVELTGLERDLVKADWRAELGAGELAWPSLFRWPLPISRLTARGGVGRDASGWRVDVQGFELRSAHGRAQGSVLVTGIGGPGSPFMDLKAEASGNPASKAGFYYPTPIMAPSLVQWLDNAIRDGQVKRASAYIKGHLANMPAGPNDPPDDRFHIEADVTGATLNYFPPLVPLTQATTHLIFDRYSFTARVSEANYGETRQVKGEVRIDNMVDNPVVEIVAESPQIDLGSVWKEIVTHPKLRWDEAVGMGGARAAGQGSGTFKLSLPLENLATLRYSGRVEMKQTLFHPRFLDHPLSEAAGTLAIDSERLDIHLESGKLGAFPLSGEAAVRNYRQPGKTAFTARVKTRVEAERLAEWLAPLLGEEGEIRGRAPVEIAFTRQPGSAGFVVEGMADLKEIAALGRMGWSKGAGEEGEIRGEGSLASDGRLKLTTFKVGAGNLSGAGRLDWDLAGNYGEVAFGELSLDKSHGKVTLTRAPGKGGVGWSIDAAWKQLDMGPLWSHPGGSGESRAAIGETERIDPERSWPRVAMKLRAEHLLLANGERAARLDTEVEIERRILRIVAFSMLQAGGEVSGNGEFLWSSRIGSGGYSGRLLMNGADFGRLFRSLDLNEGLEGGSGQMEVSLDGFKPPGQRWIDTLSGTARFKFQDGKVRRLGFVATLLGLFSLKDLPKLVVGARPDLDVTGLHYREFQGDFAIRESVWVIDRMQLLSPSMNMVVTGRIDFPGDAVELLVGMRPLQTLDSLVNTVPLLGKLVTGDRQAVVETQFDVTGSTSAPQATIRPVSSLAPGLLRDWINAPIDWIKRATGKK</sequence>
<dbReference type="PANTHER" id="PTHR38690:SF1">
    <property type="entry name" value="PROTEASE"/>
    <property type="match status" value="1"/>
</dbReference>
<evidence type="ECO:0000313" key="3">
    <source>
        <dbReference type="Proteomes" id="UP001628193"/>
    </source>
</evidence>
<evidence type="ECO:0000259" key="1">
    <source>
        <dbReference type="Pfam" id="PF13116"/>
    </source>
</evidence>
<organism evidence="2 3">
    <name type="scientific">Candidatus Magnetaquiglobus chichijimensis</name>
    <dbReference type="NCBI Taxonomy" id="3141448"/>
    <lineage>
        <taxon>Bacteria</taxon>
        <taxon>Pseudomonadati</taxon>
        <taxon>Pseudomonadota</taxon>
        <taxon>Magnetococcia</taxon>
        <taxon>Magnetococcales</taxon>
        <taxon>Candidatus Magnetaquicoccaceae</taxon>
        <taxon>Candidatus Magnetaquiglobus</taxon>
    </lineage>
</organism>
<evidence type="ECO:0000313" key="2">
    <source>
        <dbReference type="EMBL" id="GAB0056586.1"/>
    </source>
</evidence>
<gene>
    <name evidence="2" type="ORF">SIID45300_00894</name>
</gene>